<evidence type="ECO:0000313" key="3">
    <source>
        <dbReference type="Proteomes" id="UP000000593"/>
    </source>
</evidence>
<dbReference type="PANTHER" id="PTHR37023">
    <property type="entry name" value="TRANSPOSASE"/>
    <property type="match status" value="1"/>
</dbReference>
<evidence type="ECO:0000259" key="1">
    <source>
        <dbReference type="Pfam" id="PF04986"/>
    </source>
</evidence>
<gene>
    <name evidence="2" type="primary">VVA1571</name>
    <name evidence="2" type="ordered locus">PBPRB1192</name>
</gene>
<dbReference type="eggNOG" id="COG0517">
    <property type="taxonomic scope" value="Bacteria"/>
</dbReference>
<dbReference type="EMBL" id="CR378678">
    <property type="protein sequence ID" value="CAG23064.1"/>
    <property type="molecule type" value="Genomic_DNA"/>
</dbReference>
<dbReference type="Pfam" id="PF04986">
    <property type="entry name" value="Y2_Tnp"/>
    <property type="match status" value="1"/>
</dbReference>
<dbReference type="STRING" id="298386.PBPRB1192"/>
<protein>
    <recommendedName>
        <fullName evidence="1">Transposase IS801/IS1294 domain-containing protein</fullName>
    </recommendedName>
</protein>
<dbReference type="InterPro" id="IPR007069">
    <property type="entry name" value="Transposase_32"/>
</dbReference>
<name>Q6LI16_PHOPR</name>
<dbReference type="HOGENOM" id="CLU_1863322_0_0_6"/>
<dbReference type="GO" id="GO:0006313">
    <property type="term" value="P:DNA transposition"/>
    <property type="evidence" value="ECO:0007669"/>
    <property type="project" value="InterPro"/>
</dbReference>
<dbReference type="Proteomes" id="UP000000593">
    <property type="component" value="Chromosome 2"/>
</dbReference>
<feature type="domain" description="Transposase IS801/IS1294" evidence="1">
    <location>
        <begin position="3"/>
        <end position="85"/>
    </location>
</feature>
<evidence type="ECO:0000313" key="2">
    <source>
        <dbReference type="EMBL" id="CAG23064.1"/>
    </source>
</evidence>
<dbReference type="GO" id="GO:0004803">
    <property type="term" value="F:transposase activity"/>
    <property type="evidence" value="ECO:0007669"/>
    <property type="project" value="InterPro"/>
</dbReference>
<sequence>MDCRHVGRGKSALLYLSKYLYRGVLADNDILYEDNGNITFRYLDSQTKIYQTRTLPVVKFLWLILQHVLPKGLRRVRDYGLLRGHLKHQQQQIQLAFMIAGQLTLPALEDKPISRKADYFCPCCHHLMRCLGVFRPR</sequence>
<reference evidence="3" key="1">
    <citation type="journal article" date="2005" name="Science">
        <title>Life at depth: Photobacterium profundum genome sequence and expression analysis.</title>
        <authorList>
            <person name="Vezzi A."/>
            <person name="Campanaro S."/>
            <person name="D'Angelo M."/>
            <person name="Simonato F."/>
            <person name="Vitulo N."/>
            <person name="Lauro F.M."/>
            <person name="Cestaro A."/>
            <person name="Malacrida G."/>
            <person name="Simionati B."/>
            <person name="Cannata N."/>
            <person name="Romualdi C."/>
            <person name="Bartlett D.H."/>
            <person name="Valle G."/>
        </authorList>
    </citation>
    <scope>NUCLEOTIDE SEQUENCE [LARGE SCALE GENOMIC DNA]</scope>
    <source>
        <strain evidence="3">ATCC BAA-1253 / SS9</strain>
    </source>
</reference>
<dbReference type="KEGG" id="ppr:PBPRB1192"/>
<accession>Q6LI16</accession>
<organism evidence="2 3">
    <name type="scientific">Photobacterium profundum (strain SS9)</name>
    <dbReference type="NCBI Taxonomy" id="298386"/>
    <lineage>
        <taxon>Bacteria</taxon>
        <taxon>Pseudomonadati</taxon>
        <taxon>Pseudomonadota</taxon>
        <taxon>Gammaproteobacteria</taxon>
        <taxon>Vibrionales</taxon>
        <taxon>Vibrionaceae</taxon>
        <taxon>Photobacterium</taxon>
    </lineage>
</organism>
<dbReference type="PANTHER" id="PTHR37023:SF1">
    <property type="entry name" value="ISSOD25 TRANSPOSASE TNPA_ISSOD25"/>
    <property type="match status" value="1"/>
</dbReference>
<dbReference type="GO" id="GO:0003677">
    <property type="term" value="F:DNA binding"/>
    <property type="evidence" value="ECO:0007669"/>
    <property type="project" value="InterPro"/>
</dbReference>
<dbReference type="AlphaFoldDB" id="Q6LI16"/>
<proteinExistence type="predicted"/>
<keyword evidence="3" id="KW-1185">Reference proteome</keyword>